<evidence type="ECO:0000313" key="4">
    <source>
        <dbReference type="Proteomes" id="UP000271098"/>
    </source>
</evidence>
<accession>A0A183EHB9</accession>
<dbReference type="PANTHER" id="PTHR24051">
    <property type="entry name" value="SUSHI DOMAIN-CONTAINING PROTEIN 1"/>
    <property type="match status" value="1"/>
</dbReference>
<dbReference type="PANTHER" id="PTHR24051:SF9">
    <property type="entry name" value="FIBRONECTIN TYPE-III DOMAIN-CONTAINING PROTEIN"/>
    <property type="match status" value="1"/>
</dbReference>
<evidence type="ECO:0000313" key="5">
    <source>
        <dbReference type="WBParaSite" id="GPUH_0002038501-mRNA-1"/>
    </source>
</evidence>
<dbReference type="EMBL" id="UYRT01090285">
    <property type="protein sequence ID" value="VDN35873.1"/>
    <property type="molecule type" value="Genomic_DNA"/>
</dbReference>
<evidence type="ECO:0000313" key="3">
    <source>
        <dbReference type="EMBL" id="VDN35873.1"/>
    </source>
</evidence>
<dbReference type="WBParaSite" id="GPUH_0002038501-mRNA-1">
    <property type="protein sequence ID" value="GPUH_0002038501-mRNA-1"/>
    <property type="gene ID" value="GPUH_0002038501"/>
</dbReference>
<reference evidence="5" key="1">
    <citation type="submission" date="2016-06" db="UniProtKB">
        <authorList>
            <consortium name="WormBaseParasite"/>
        </authorList>
    </citation>
    <scope>IDENTIFICATION</scope>
</reference>
<dbReference type="OrthoDB" id="5898753at2759"/>
<keyword evidence="4" id="KW-1185">Reference proteome</keyword>
<evidence type="ECO:0000256" key="1">
    <source>
        <dbReference type="ARBA" id="ARBA00022737"/>
    </source>
</evidence>
<organism evidence="5">
    <name type="scientific">Gongylonema pulchrum</name>
    <dbReference type="NCBI Taxonomy" id="637853"/>
    <lineage>
        <taxon>Eukaryota</taxon>
        <taxon>Metazoa</taxon>
        <taxon>Ecdysozoa</taxon>
        <taxon>Nematoda</taxon>
        <taxon>Chromadorea</taxon>
        <taxon>Rhabditida</taxon>
        <taxon>Spirurina</taxon>
        <taxon>Spiruromorpha</taxon>
        <taxon>Spiruroidea</taxon>
        <taxon>Gongylonematidae</taxon>
        <taxon>Gongylonema</taxon>
    </lineage>
</organism>
<keyword evidence="1" id="KW-0677">Repeat</keyword>
<protein>
    <submittedName>
        <fullName evidence="5">Glycoside hydrolase</fullName>
    </submittedName>
</protein>
<gene>
    <name evidence="3" type="ORF">GPUH_LOCUS20360</name>
</gene>
<dbReference type="Proteomes" id="UP000271098">
    <property type="component" value="Unassembled WGS sequence"/>
</dbReference>
<keyword evidence="2" id="KW-1015">Disulfide bond</keyword>
<sequence length="158" mass="17829">VNGEWNHWRTAGKPSVFEKPERKKACCIVPPPYMVENIGAPGTFWEVDIAPVQTQPQNISRYYVVVDEREPAGATNWTELTDKVTANKQKIPYYVAASFSADTLPGPRKVRIGDGSVIGGYLNYPLVKGKKYNYEIYSIWELQGKPAVVARQRVVVYH</sequence>
<proteinExistence type="predicted"/>
<dbReference type="InterPro" id="IPR051622">
    <property type="entry name" value="R-tyr_protein_phosphatases"/>
</dbReference>
<dbReference type="AlphaFoldDB" id="A0A183EHB9"/>
<reference evidence="3 4" key="2">
    <citation type="submission" date="2018-11" db="EMBL/GenBank/DDBJ databases">
        <authorList>
            <consortium name="Pathogen Informatics"/>
        </authorList>
    </citation>
    <scope>NUCLEOTIDE SEQUENCE [LARGE SCALE GENOMIC DNA]</scope>
</reference>
<name>A0A183EHB9_9BILA</name>
<evidence type="ECO:0000256" key="2">
    <source>
        <dbReference type="ARBA" id="ARBA00023157"/>
    </source>
</evidence>